<dbReference type="InterPro" id="IPR029055">
    <property type="entry name" value="Ntn_hydrolases_N"/>
</dbReference>
<dbReference type="GO" id="GO:0005829">
    <property type="term" value="C:cytosol"/>
    <property type="evidence" value="ECO:0007669"/>
    <property type="project" value="TreeGrafter"/>
</dbReference>
<evidence type="ECO:0000259" key="12">
    <source>
        <dbReference type="PROSITE" id="PS51278"/>
    </source>
</evidence>
<dbReference type="InterPro" id="IPR001962">
    <property type="entry name" value="Asn_synthase"/>
</dbReference>
<evidence type="ECO:0000256" key="8">
    <source>
        <dbReference type="ARBA" id="ARBA00048741"/>
    </source>
</evidence>
<comment type="pathway">
    <text evidence="1">Amino-acid biosynthesis; L-asparagine biosynthesis; L-asparagine from L-aspartate (L-Gln route): step 1/1.</text>
</comment>
<evidence type="ECO:0000256" key="5">
    <source>
        <dbReference type="ARBA" id="ARBA00022840"/>
    </source>
</evidence>
<proteinExistence type="inferred from homology"/>
<dbReference type="InterPro" id="IPR014729">
    <property type="entry name" value="Rossmann-like_a/b/a_fold"/>
</dbReference>
<dbReference type="NCBIfam" id="TIGR01536">
    <property type="entry name" value="asn_synth_AEB"/>
    <property type="match status" value="1"/>
</dbReference>
<feature type="binding site" evidence="10">
    <location>
        <position position="100"/>
    </location>
    <ligand>
        <name>L-glutamine</name>
        <dbReference type="ChEBI" id="CHEBI:58359"/>
    </ligand>
</feature>
<organism evidence="13">
    <name type="scientific">Microcystis aeruginosa</name>
    <dbReference type="NCBI Taxonomy" id="1126"/>
    <lineage>
        <taxon>Bacteria</taxon>
        <taxon>Bacillati</taxon>
        <taxon>Cyanobacteriota</taxon>
        <taxon>Cyanophyceae</taxon>
        <taxon>Oscillatoriophycideae</taxon>
        <taxon>Chroococcales</taxon>
        <taxon>Microcystaceae</taxon>
        <taxon>Microcystis</taxon>
    </lineage>
</organism>
<dbReference type="CDD" id="cd01991">
    <property type="entry name" value="Asn_synthase_B_C"/>
    <property type="match status" value="1"/>
</dbReference>
<dbReference type="EMBL" id="AB279593">
    <property type="protein sequence ID" value="BAF68992.1"/>
    <property type="molecule type" value="Genomic_DNA"/>
</dbReference>
<evidence type="ECO:0000256" key="11">
    <source>
        <dbReference type="PIRSR" id="PIRSR001589-3"/>
    </source>
</evidence>
<keyword evidence="6 9" id="KW-0061">Asparagine biosynthesis</keyword>
<reference evidence="13" key="1">
    <citation type="journal article" date="2007" name="J. Gen. Appl. Microbiol.">
        <title>Cloning and characterization of a new hetero-gene cluster of nonribosomal peptide synthetase and polyketide synthase from the cyanobacterium Microcystis aeruginosa K-139.</title>
        <authorList>
            <person name="Nishizawa A."/>
            <person name="Arshad A.B."/>
            <person name="Nishizawa T."/>
            <person name="Asayama M."/>
            <person name="Fujii K."/>
            <person name="Nakano T."/>
            <person name="Harada K."/>
            <person name="Shirai M."/>
        </authorList>
    </citation>
    <scope>NUCLEOTIDE SEQUENCE</scope>
    <source>
        <strain evidence="13">K-139</strain>
    </source>
</reference>
<dbReference type="GO" id="GO:0006529">
    <property type="term" value="P:asparagine biosynthetic process"/>
    <property type="evidence" value="ECO:0007669"/>
    <property type="project" value="UniProtKB-KW"/>
</dbReference>
<dbReference type="CDD" id="cd00712">
    <property type="entry name" value="AsnB"/>
    <property type="match status" value="1"/>
</dbReference>
<dbReference type="SUPFAM" id="SSF56235">
    <property type="entry name" value="N-terminal nucleophile aminohydrolases (Ntn hydrolases)"/>
    <property type="match status" value="1"/>
</dbReference>
<feature type="active site" description="For GATase activity" evidence="9">
    <location>
        <position position="2"/>
    </location>
</feature>
<evidence type="ECO:0000256" key="10">
    <source>
        <dbReference type="PIRSR" id="PIRSR001589-2"/>
    </source>
</evidence>
<keyword evidence="9" id="KW-0028">Amino-acid biosynthesis</keyword>
<dbReference type="PANTHER" id="PTHR43284">
    <property type="entry name" value="ASPARAGINE SYNTHETASE (GLUTAMINE-HYDROLYZING)"/>
    <property type="match status" value="1"/>
</dbReference>
<keyword evidence="7 9" id="KW-0315">Glutamine amidotransferase</keyword>
<dbReference type="Gene3D" id="3.60.20.10">
    <property type="entry name" value="Glutamine Phosphoribosylpyrophosphate, subunit 1, domain 1"/>
    <property type="match status" value="1"/>
</dbReference>
<dbReference type="Pfam" id="PF13537">
    <property type="entry name" value="GATase_7"/>
    <property type="match status" value="1"/>
</dbReference>
<evidence type="ECO:0000256" key="9">
    <source>
        <dbReference type="PIRSR" id="PIRSR001589-1"/>
    </source>
</evidence>
<protein>
    <recommendedName>
        <fullName evidence="3">asparagine synthase (glutamine-hydrolyzing)</fullName>
        <ecNumber evidence="3">6.3.5.4</ecNumber>
    </recommendedName>
</protein>
<dbReference type="Gene3D" id="3.40.50.620">
    <property type="entry name" value="HUPs"/>
    <property type="match status" value="2"/>
</dbReference>
<evidence type="ECO:0000256" key="2">
    <source>
        <dbReference type="ARBA" id="ARBA00005752"/>
    </source>
</evidence>
<dbReference type="GO" id="GO:0004066">
    <property type="term" value="F:asparagine synthase (glutamine-hydrolyzing) activity"/>
    <property type="evidence" value="ECO:0007669"/>
    <property type="project" value="UniProtKB-EC"/>
</dbReference>
<dbReference type="PIRSF" id="PIRSF001589">
    <property type="entry name" value="Asn_synthetase_glu-h"/>
    <property type="match status" value="1"/>
</dbReference>
<dbReference type="PROSITE" id="PS51278">
    <property type="entry name" value="GATASE_TYPE_2"/>
    <property type="match status" value="1"/>
</dbReference>
<evidence type="ECO:0000256" key="4">
    <source>
        <dbReference type="ARBA" id="ARBA00022741"/>
    </source>
</evidence>
<evidence type="ECO:0000256" key="7">
    <source>
        <dbReference type="ARBA" id="ARBA00022962"/>
    </source>
</evidence>
<name>A6P625_MICAE</name>
<dbReference type="InterPro" id="IPR051786">
    <property type="entry name" value="ASN_synthetase/amidase"/>
</dbReference>
<dbReference type="AlphaFoldDB" id="A6P625"/>
<comment type="catalytic activity">
    <reaction evidence="8">
        <text>L-aspartate + L-glutamine + ATP + H2O = L-asparagine + L-glutamate + AMP + diphosphate + H(+)</text>
        <dbReference type="Rhea" id="RHEA:12228"/>
        <dbReference type="ChEBI" id="CHEBI:15377"/>
        <dbReference type="ChEBI" id="CHEBI:15378"/>
        <dbReference type="ChEBI" id="CHEBI:29985"/>
        <dbReference type="ChEBI" id="CHEBI:29991"/>
        <dbReference type="ChEBI" id="CHEBI:30616"/>
        <dbReference type="ChEBI" id="CHEBI:33019"/>
        <dbReference type="ChEBI" id="CHEBI:58048"/>
        <dbReference type="ChEBI" id="CHEBI:58359"/>
        <dbReference type="ChEBI" id="CHEBI:456215"/>
        <dbReference type="EC" id="6.3.5.4"/>
    </reaction>
</comment>
<dbReference type="EC" id="6.3.5.4" evidence="3"/>
<accession>A6P625</accession>
<evidence type="ECO:0000256" key="6">
    <source>
        <dbReference type="ARBA" id="ARBA00022888"/>
    </source>
</evidence>
<dbReference type="InterPro" id="IPR033738">
    <property type="entry name" value="AsnB_N"/>
</dbReference>
<dbReference type="GO" id="GO:0005524">
    <property type="term" value="F:ATP binding"/>
    <property type="evidence" value="ECO:0007669"/>
    <property type="project" value="UniProtKB-KW"/>
</dbReference>
<feature type="site" description="Important for beta-aspartyl-AMP intermediate formation" evidence="11">
    <location>
        <position position="369"/>
    </location>
</feature>
<dbReference type="SUPFAM" id="SSF52402">
    <property type="entry name" value="Adenine nucleotide alpha hydrolases-like"/>
    <property type="match status" value="1"/>
</dbReference>
<keyword evidence="5 10" id="KW-0067">ATP-binding</keyword>
<dbReference type="Pfam" id="PF00733">
    <property type="entry name" value="Asn_synthase"/>
    <property type="match status" value="1"/>
</dbReference>
<dbReference type="PANTHER" id="PTHR43284:SF1">
    <property type="entry name" value="ASPARAGINE SYNTHETASE"/>
    <property type="match status" value="1"/>
</dbReference>
<gene>
    <name evidence="13" type="primary">psm3C</name>
</gene>
<dbReference type="InterPro" id="IPR006426">
    <property type="entry name" value="Asn_synth_AEB"/>
</dbReference>
<dbReference type="InterPro" id="IPR017932">
    <property type="entry name" value="GATase_2_dom"/>
</dbReference>
<feature type="binding site" evidence="10">
    <location>
        <position position="293"/>
    </location>
    <ligand>
        <name>ATP</name>
        <dbReference type="ChEBI" id="CHEBI:30616"/>
    </ligand>
</feature>
<evidence type="ECO:0000256" key="1">
    <source>
        <dbReference type="ARBA" id="ARBA00005187"/>
    </source>
</evidence>
<feature type="domain" description="Glutamine amidotransferase type-2" evidence="12">
    <location>
        <begin position="2"/>
        <end position="213"/>
    </location>
</feature>
<keyword evidence="4 10" id="KW-0547">Nucleotide-binding</keyword>
<comment type="similarity">
    <text evidence="2">Belongs to the asparagine synthetase family.</text>
</comment>
<evidence type="ECO:0000313" key="13">
    <source>
        <dbReference type="EMBL" id="BAF68992.1"/>
    </source>
</evidence>
<sequence>MCGICGYFDLKKEKSPDQKILEAMANKIIHRGPDSSGYFLDNYGGMGFRRLSLIDLQGGEQPLYNEDKSIVLVCNGEIFNYLELRDDLQKKGHKFRTHTDVEVLIHLYEEYGCDFLNKLNGQFAFALYDIKEQTLVLARDQMGICPLFYTIVEQNLIFGSEIKAILEHPLVVPEVDLTGLDQILTFPGLISPRTMFKNIQSLKSGHYLILKDCQIKIREYWDLDYPKIGEIPVYRSEIYYTERLQELLKQSISYRLQADVPVGLYLSGGLDSSLIAAMVQEMRPDYQIDSFSIGFEDKNICESYYRDILLRQLNFRHHEIRFNEQSIGESLGKAIYHAECPLKETYNTASLALSSCANRHNIKAILAGEGADELFAGYVGYRFEQAQQNQAFSTNSNYNLETILEEELSLKVWGDNQLFYERNLYAYQETKLALYSAKLREQFYQFDCLNFEVVDHEKIKNRHHLHKRSYLDFKLRLSDHLVADHGDRMALANSVEARYPFLDIHLVEFSTKIPPDLKLNKLEEKYILKQIAKNLIPLEIIHREKFAFHTQGSPNILKQNIEYIDYLLSSEVIKKQGYFDPVIIQKLKQKYQQNNFRLNLPFDLDLLIIPLSLGIFLEQFNL</sequence>
<evidence type="ECO:0000256" key="3">
    <source>
        <dbReference type="ARBA" id="ARBA00012737"/>
    </source>
</evidence>